<keyword evidence="2" id="KW-1185">Reference proteome</keyword>
<proteinExistence type="predicted"/>
<protein>
    <submittedName>
        <fullName evidence="1">Uncharacterized protein</fullName>
    </submittedName>
</protein>
<evidence type="ECO:0000313" key="1">
    <source>
        <dbReference type="EMBL" id="CAF4831623.1"/>
    </source>
</evidence>
<dbReference type="EMBL" id="CAJOBP010055637">
    <property type="protein sequence ID" value="CAF4831623.1"/>
    <property type="molecule type" value="Genomic_DNA"/>
</dbReference>
<dbReference type="Proteomes" id="UP000663873">
    <property type="component" value="Unassembled WGS sequence"/>
</dbReference>
<evidence type="ECO:0000313" key="2">
    <source>
        <dbReference type="Proteomes" id="UP000663873"/>
    </source>
</evidence>
<reference evidence="1" key="1">
    <citation type="submission" date="2021-02" db="EMBL/GenBank/DDBJ databases">
        <authorList>
            <person name="Nowell W R."/>
        </authorList>
    </citation>
    <scope>NUCLEOTIDE SEQUENCE</scope>
</reference>
<sequence length="64" mass="7355">METVDLLVSYKSPTKKQDDQSTMAYDKKIIKITLISSIENHLMECKQDIMDLARSFSTKSQITN</sequence>
<name>A0A821QXY6_9BILA</name>
<organism evidence="1 2">
    <name type="scientific">Rotaria socialis</name>
    <dbReference type="NCBI Taxonomy" id="392032"/>
    <lineage>
        <taxon>Eukaryota</taxon>
        <taxon>Metazoa</taxon>
        <taxon>Spiralia</taxon>
        <taxon>Gnathifera</taxon>
        <taxon>Rotifera</taxon>
        <taxon>Eurotatoria</taxon>
        <taxon>Bdelloidea</taxon>
        <taxon>Philodinida</taxon>
        <taxon>Philodinidae</taxon>
        <taxon>Rotaria</taxon>
    </lineage>
</organism>
<accession>A0A821QXY6</accession>
<gene>
    <name evidence="1" type="ORF">UJA718_LOCUS42643</name>
</gene>
<dbReference type="AlphaFoldDB" id="A0A821QXY6"/>
<feature type="non-terminal residue" evidence="1">
    <location>
        <position position="1"/>
    </location>
</feature>
<comment type="caution">
    <text evidence="1">The sequence shown here is derived from an EMBL/GenBank/DDBJ whole genome shotgun (WGS) entry which is preliminary data.</text>
</comment>